<dbReference type="PANTHER" id="PTHR30146:SF109">
    <property type="entry name" value="HTH-TYPE TRANSCRIPTIONAL REGULATOR GALS"/>
    <property type="match status" value="1"/>
</dbReference>
<dbReference type="SUPFAM" id="SSF47413">
    <property type="entry name" value="lambda repressor-like DNA-binding domains"/>
    <property type="match status" value="1"/>
</dbReference>
<evidence type="ECO:0000313" key="7">
    <source>
        <dbReference type="Proteomes" id="UP000551327"/>
    </source>
</evidence>
<dbReference type="Gene3D" id="1.10.260.40">
    <property type="entry name" value="lambda repressor-like DNA-binding domains"/>
    <property type="match status" value="1"/>
</dbReference>
<dbReference type="Pfam" id="PF00356">
    <property type="entry name" value="LacI"/>
    <property type="match status" value="1"/>
</dbReference>
<dbReference type="GO" id="GO:0000976">
    <property type="term" value="F:transcription cis-regulatory region binding"/>
    <property type="evidence" value="ECO:0007669"/>
    <property type="project" value="TreeGrafter"/>
</dbReference>
<dbReference type="EMBL" id="JACLAX010000014">
    <property type="protein sequence ID" value="MBC2670109.1"/>
    <property type="molecule type" value="Genomic_DNA"/>
</dbReference>
<keyword evidence="7" id="KW-1185">Reference proteome</keyword>
<dbReference type="GO" id="GO:0003700">
    <property type="term" value="F:DNA-binding transcription factor activity"/>
    <property type="evidence" value="ECO:0007669"/>
    <property type="project" value="TreeGrafter"/>
</dbReference>
<sequence length="356" mass="37947">MVTIRDIARRAGVSITTVSRTLREPAVVRPDKRERVHQAIAEMNYVPNAIAQQLRRPRHETVIVIVPAIDNPFFADIVQNIELVAHERGYRVLIGETQSRQDRLDHYADMVTTRLADGLILLGALLPSQMRDARTAGLPAPLPLVFACERSDSAYGPHVVIDNHGAARTAVAHLIATGCRRIATITGPLDNLLCQDRLAGYRAELAAAGLPQDPALVAEGDFSLGSGRAAMLRLLAGADRPDAVFCASDQMAIGALQAIAAAGLAVPGDIAVVGFDDLPFGAFTVPPLTTIRQPTAAIGATAMRMLDALLHGRDLPERTVVLPHQLVVRASSVAGPPLAPDPPAQPEPPDRQETLA</sequence>
<keyword evidence="1" id="KW-0805">Transcription regulation</keyword>
<evidence type="ECO:0000256" key="1">
    <source>
        <dbReference type="ARBA" id="ARBA00023015"/>
    </source>
</evidence>
<dbReference type="Proteomes" id="UP000551327">
    <property type="component" value="Unassembled WGS sequence"/>
</dbReference>
<dbReference type="InterPro" id="IPR046335">
    <property type="entry name" value="LacI/GalR-like_sensor"/>
</dbReference>
<evidence type="ECO:0000313" key="6">
    <source>
        <dbReference type="EMBL" id="MBC2670109.1"/>
    </source>
</evidence>
<dbReference type="InterPro" id="IPR028082">
    <property type="entry name" value="Peripla_BP_I"/>
</dbReference>
<feature type="region of interest" description="Disordered" evidence="4">
    <location>
        <begin position="333"/>
        <end position="356"/>
    </location>
</feature>
<feature type="compositionally biased region" description="Pro residues" evidence="4">
    <location>
        <begin position="337"/>
        <end position="347"/>
    </location>
</feature>
<comment type="caution">
    <text evidence="6">The sequence shown here is derived from an EMBL/GenBank/DDBJ whole genome shotgun (WGS) entry which is preliminary data.</text>
</comment>
<evidence type="ECO:0000259" key="5">
    <source>
        <dbReference type="PROSITE" id="PS50932"/>
    </source>
</evidence>
<reference evidence="6 7" key="1">
    <citation type="submission" date="2020-08" db="EMBL/GenBank/DDBJ databases">
        <title>The genome sequence of type strain Novosphingobium piscinae KCTC 42194.</title>
        <authorList>
            <person name="Liu Y."/>
        </authorList>
    </citation>
    <scope>NUCLEOTIDE SEQUENCE [LARGE SCALE GENOMIC DNA]</scope>
    <source>
        <strain evidence="6 7">KCTC 42194</strain>
    </source>
</reference>
<dbReference type="PROSITE" id="PS50932">
    <property type="entry name" value="HTH_LACI_2"/>
    <property type="match status" value="1"/>
</dbReference>
<dbReference type="CDD" id="cd06284">
    <property type="entry name" value="PBP1_LacI-like"/>
    <property type="match status" value="1"/>
</dbReference>
<dbReference type="SUPFAM" id="SSF53822">
    <property type="entry name" value="Periplasmic binding protein-like I"/>
    <property type="match status" value="1"/>
</dbReference>
<dbReference type="SMART" id="SM00354">
    <property type="entry name" value="HTH_LACI"/>
    <property type="match status" value="1"/>
</dbReference>
<dbReference type="AlphaFoldDB" id="A0A7X1KQV2"/>
<dbReference type="Gene3D" id="3.40.50.2300">
    <property type="match status" value="2"/>
</dbReference>
<accession>A0A7X1KQV2</accession>
<dbReference type="InterPro" id="IPR010982">
    <property type="entry name" value="Lambda_DNA-bd_dom_sf"/>
</dbReference>
<dbReference type="InterPro" id="IPR000843">
    <property type="entry name" value="HTH_LacI"/>
</dbReference>
<proteinExistence type="predicted"/>
<evidence type="ECO:0000256" key="4">
    <source>
        <dbReference type="SAM" id="MobiDB-lite"/>
    </source>
</evidence>
<keyword evidence="2 6" id="KW-0238">DNA-binding</keyword>
<keyword evidence="3" id="KW-0804">Transcription</keyword>
<evidence type="ECO:0000256" key="2">
    <source>
        <dbReference type="ARBA" id="ARBA00023125"/>
    </source>
</evidence>
<dbReference type="PANTHER" id="PTHR30146">
    <property type="entry name" value="LACI-RELATED TRANSCRIPTIONAL REPRESSOR"/>
    <property type="match status" value="1"/>
</dbReference>
<dbReference type="Pfam" id="PF13377">
    <property type="entry name" value="Peripla_BP_3"/>
    <property type="match status" value="1"/>
</dbReference>
<organism evidence="6 7">
    <name type="scientific">Novosphingobium piscinae</name>
    <dbReference type="NCBI Taxonomy" id="1507448"/>
    <lineage>
        <taxon>Bacteria</taxon>
        <taxon>Pseudomonadati</taxon>
        <taxon>Pseudomonadota</taxon>
        <taxon>Alphaproteobacteria</taxon>
        <taxon>Sphingomonadales</taxon>
        <taxon>Sphingomonadaceae</taxon>
        <taxon>Novosphingobium</taxon>
    </lineage>
</organism>
<name>A0A7X1KQV2_9SPHN</name>
<gene>
    <name evidence="6" type="ORF">H7F53_13220</name>
</gene>
<evidence type="ECO:0000256" key="3">
    <source>
        <dbReference type="ARBA" id="ARBA00023163"/>
    </source>
</evidence>
<feature type="domain" description="HTH lacI-type" evidence="5">
    <location>
        <begin position="2"/>
        <end position="56"/>
    </location>
</feature>
<protein>
    <submittedName>
        <fullName evidence="6">LacI family DNA-binding transcriptional regulator</fullName>
    </submittedName>
</protein>
<dbReference type="CDD" id="cd01392">
    <property type="entry name" value="HTH_LacI"/>
    <property type="match status" value="1"/>
</dbReference>